<reference evidence="2" key="1">
    <citation type="journal article" date="2021" name="PeerJ">
        <title>Extensive microbial diversity within the chicken gut microbiome revealed by metagenomics and culture.</title>
        <authorList>
            <person name="Gilroy R."/>
            <person name="Ravi A."/>
            <person name="Getino M."/>
            <person name="Pursley I."/>
            <person name="Horton D.L."/>
            <person name="Alikhan N.F."/>
            <person name="Baker D."/>
            <person name="Gharbi K."/>
            <person name="Hall N."/>
            <person name="Watson M."/>
            <person name="Adriaenssens E.M."/>
            <person name="Foster-Nyarko E."/>
            <person name="Jarju S."/>
            <person name="Secka A."/>
            <person name="Antonio M."/>
            <person name="Oren A."/>
            <person name="Chaudhuri R.R."/>
            <person name="La Ragione R."/>
            <person name="Hildebrand F."/>
            <person name="Pallen M.J."/>
        </authorList>
    </citation>
    <scope>NUCLEOTIDE SEQUENCE</scope>
    <source>
        <strain evidence="2">811</strain>
    </source>
</reference>
<organism evidence="2 3">
    <name type="scientific">Candidatus Borkfalkia faecipullorum</name>
    <dbReference type="NCBI Taxonomy" id="2838510"/>
    <lineage>
        <taxon>Bacteria</taxon>
        <taxon>Bacillati</taxon>
        <taxon>Bacillota</taxon>
        <taxon>Clostridia</taxon>
        <taxon>Christensenellales</taxon>
        <taxon>Christensenellaceae</taxon>
        <taxon>Candidatus Borkfalkia</taxon>
    </lineage>
</organism>
<dbReference type="EMBL" id="DXFX01000045">
    <property type="protein sequence ID" value="HIX07501.1"/>
    <property type="molecule type" value="Genomic_DNA"/>
</dbReference>
<feature type="region of interest" description="Disordered" evidence="1">
    <location>
        <begin position="531"/>
        <end position="601"/>
    </location>
</feature>
<evidence type="ECO:0000313" key="2">
    <source>
        <dbReference type="EMBL" id="HIX07501.1"/>
    </source>
</evidence>
<accession>A0A9D1V7N6</accession>
<reference evidence="2" key="2">
    <citation type="submission" date="2021-04" db="EMBL/GenBank/DDBJ databases">
        <authorList>
            <person name="Gilroy R."/>
        </authorList>
    </citation>
    <scope>NUCLEOTIDE SEQUENCE</scope>
    <source>
        <strain evidence="2">811</strain>
    </source>
</reference>
<protein>
    <submittedName>
        <fullName evidence="2">Uncharacterized protein</fullName>
    </submittedName>
</protein>
<comment type="caution">
    <text evidence="2">The sequence shown here is derived from an EMBL/GenBank/DDBJ whole genome shotgun (WGS) entry which is preliminary data.</text>
</comment>
<feature type="compositionally biased region" description="Acidic residues" evidence="1">
    <location>
        <begin position="531"/>
        <end position="575"/>
    </location>
</feature>
<dbReference type="SUPFAM" id="SSF52540">
    <property type="entry name" value="P-loop containing nucleoside triphosphate hydrolases"/>
    <property type="match status" value="1"/>
</dbReference>
<feature type="compositionally biased region" description="Basic and acidic residues" evidence="1">
    <location>
        <begin position="576"/>
        <end position="593"/>
    </location>
</feature>
<evidence type="ECO:0000256" key="1">
    <source>
        <dbReference type="SAM" id="MobiDB-lite"/>
    </source>
</evidence>
<proteinExistence type="predicted"/>
<dbReference type="Gene3D" id="3.40.50.300">
    <property type="entry name" value="P-loop containing nucleotide triphosphate hydrolases"/>
    <property type="match status" value="1"/>
</dbReference>
<dbReference type="InterPro" id="IPR027417">
    <property type="entry name" value="P-loop_NTPase"/>
</dbReference>
<evidence type="ECO:0000313" key="3">
    <source>
        <dbReference type="Proteomes" id="UP000824204"/>
    </source>
</evidence>
<dbReference type="Proteomes" id="UP000824204">
    <property type="component" value="Unassembled WGS sequence"/>
</dbReference>
<sequence length="1823" mass="207287">MQKKLLKELIAEMEKLRVCAGEISREIQEEKLLSSVTVQQMLCGLETVQVLQKDCEEMFRNEGYEVDSVAEMRQALAEYEKKRDEETLLRVKKVLSDFLRLYTDREKAEIALEKEQAKIRSYSDGQMMEMTEEQVRPYRSAFLYAEERDESLLDDIDGFFDSEIVVAAMRGKLFIRKEEETQPGHSDAAVENLTSAAKEVMAEEKTAVPQKKVRQETTALQETLQEKTVLQEEQQGESAEEERTSVPAGVRVLEKQIPLVKQKEETFAFKGAKDFIGTLMKKNMTKSVALFLQRMVLQGCLKETEIREDHEKAALSFLQPKGFLERVYPEGREEDAFLFLSAKGAGLLRQQMCCEKLFMTKKISPISSPATQAEWEQYVSCSSFLEKVIQETENCLGKDGSRASAIICKDSAVCAFFSEKEKGDCAELLFFPNIALTDTGYGGDTLFDFLNKEEVKTSKAIFVLAEDEKAAKEYYRSKLTGFTVAQDVYCNNMEQLSAAAIGYVRSFFGDAPVQAETAVSAEEPAEEIVAAEEPAEETAAAEEPAEEIVAAEESAEEVAAAEEPAEETAAAEEPAESVKRERKAATTEERHSADAVGNSVTGEQTAEEFCDLCKAAAALSAEDPSREKGKFLDFAERLLQERRYSAALLLMYALKEKDPAYAERFKQYSLACGDTLKGKPQYRQSKIQDLFADLQDTGSFYGKVCSEMRALLRPDPSEYYLLKADVKPMLGAYSDQWEKFKDMKDALHELYEFTDKHQEGFTEKKLMKLGGEENRRKIGEEIRKQAEALCNQKLKAKEGQSFSKLQQSLYGEGSDVYRALKIVAENRTDQLEEAYLVCTRFFTDGELSDDRILEVLNEQWGEQTKAFKKNPLQGNLRSTYSNRLRERLELISRWVMTFDAPADAKTSEDVLQYKNRLERCLKKAAESAEQETGTEAAFVEKTARDLIDLLNNREPINSYRKEFFRSDWVEPDPETQGAPVLEEESVRIGGFELWRRVLWHLRDAMEQPLSVQDFCGQDDYGFAKCLAGEEGLSPEQTADETNAEKQDEDLARQLEGDYEFAYMYGRIDEIDKENALNILWQALANIRLRGNFGLCRKAYAMMRRQLDEFSQVRYSDLLDRVNAFAKEADREEYPILDEIGKMLDDRALSVAEEYLNRALSGEKKIEKKNLDDYDYFGEFLDKFETLRKTCKEYENSLDTLVKDYSDSAPGKRRHGKPLPPLDEILAVSGEFPAGARKEALSLVNSFASVTGRLPLAEAVRDFLAQFGFYTTEGSYFKKKKGLDNGGIFSVSLRSVEKNKTVYQHPFAKFGTNLREVSFVSVAGKKKAKDISSLLVSIDRDLGNTVIFVLDSFLEGEERKRLAKELRASVSQKTVLLIDRALLLYLSGVRKESRQEALLKCALPYTFCNPYIANGAGQVPEEMFFGRVSECARISSFEDNTCLVYGGRQLGKSALLRRAESICNHTGDKKYALYIPEAGSDPRATLTQILGRLYENGWIKKKGESWQDFAPIVRKALEADEFESLILFIDETNEFLKTDKQNGYEVLKVLKELRDRMPNRFKFVLAGLHNVSRQRHENNSFLAQLGDACVIKPFTSGEAKQMVTLPLQYLGYVFENEGLLSVILSHTNYYPGVMHFFCSDLVNVLSDKVKEKGTLPYVIQQSDIRDALQKSKVNGFIKERFMMTLDVDSENQYGKIALAMCRLYIEGYKPGGYSVREVMEMGKYAPELRNLDEEQYRNLLLELSELGVFSDIQGRFLFRKYVFFQYVSGNANIGNEDDSLKIWLALEEEKELTIEKSSKKRERIIKIFGEKKSTTKKRHKPLTD</sequence>
<name>A0A9D1V7N6_9FIRM</name>
<gene>
    <name evidence="2" type="ORF">H9741_03445</name>
</gene>